<evidence type="ECO:0000256" key="1">
    <source>
        <dbReference type="SAM" id="SignalP"/>
    </source>
</evidence>
<evidence type="ECO:0008006" key="4">
    <source>
        <dbReference type="Google" id="ProtNLM"/>
    </source>
</evidence>
<sequence length="80" mass="8627">MRSVVPNGLFLLAVLLSSHSTIASALPIPYGAISAPVEDVMGERCRSSSLHAKPSSTLHPSEDNDPHIRPWAIYHGQAMH</sequence>
<feature type="chain" id="PRO_5016672628" description="Secreted protein" evidence="1">
    <location>
        <begin position="26"/>
        <end position="80"/>
    </location>
</feature>
<organism evidence="2 3">
    <name type="scientific">Lentinus brumalis</name>
    <dbReference type="NCBI Taxonomy" id="2498619"/>
    <lineage>
        <taxon>Eukaryota</taxon>
        <taxon>Fungi</taxon>
        <taxon>Dikarya</taxon>
        <taxon>Basidiomycota</taxon>
        <taxon>Agaricomycotina</taxon>
        <taxon>Agaricomycetes</taxon>
        <taxon>Polyporales</taxon>
        <taxon>Polyporaceae</taxon>
        <taxon>Lentinus</taxon>
    </lineage>
</organism>
<dbReference type="EMBL" id="KZ857379">
    <property type="protein sequence ID" value="RDX57259.1"/>
    <property type="molecule type" value="Genomic_DNA"/>
</dbReference>
<reference evidence="2 3" key="1">
    <citation type="journal article" date="2018" name="Biotechnol. Biofuels">
        <title>Integrative visual omics of the white-rot fungus Polyporus brumalis exposes the biotechnological potential of its oxidative enzymes for delignifying raw plant biomass.</title>
        <authorList>
            <person name="Miyauchi S."/>
            <person name="Rancon A."/>
            <person name="Drula E."/>
            <person name="Hage H."/>
            <person name="Chaduli D."/>
            <person name="Favel A."/>
            <person name="Grisel S."/>
            <person name="Henrissat B."/>
            <person name="Herpoel-Gimbert I."/>
            <person name="Ruiz-Duenas F.J."/>
            <person name="Chevret D."/>
            <person name="Hainaut M."/>
            <person name="Lin J."/>
            <person name="Wang M."/>
            <person name="Pangilinan J."/>
            <person name="Lipzen A."/>
            <person name="Lesage-Meessen L."/>
            <person name="Navarro D."/>
            <person name="Riley R."/>
            <person name="Grigoriev I.V."/>
            <person name="Zhou S."/>
            <person name="Raouche S."/>
            <person name="Rosso M.N."/>
        </authorList>
    </citation>
    <scope>NUCLEOTIDE SEQUENCE [LARGE SCALE GENOMIC DNA]</scope>
    <source>
        <strain evidence="2 3">BRFM 1820</strain>
    </source>
</reference>
<feature type="non-terminal residue" evidence="2">
    <location>
        <position position="80"/>
    </location>
</feature>
<name>A0A371DXJ3_9APHY</name>
<gene>
    <name evidence="2" type="ORF">OH76DRAFT_1395050</name>
</gene>
<feature type="signal peptide" evidence="1">
    <location>
        <begin position="1"/>
        <end position="25"/>
    </location>
</feature>
<keyword evidence="1" id="KW-0732">Signal</keyword>
<proteinExistence type="predicted"/>
<dbReference type="Proteomes" id="UP000256964">
    <property type="component" value="Unassembled WGS sequence"/>
</dbReference>
<keyword evidence="3" id="KW-1185">Reference proteome</keyword>
<protein>
    <recommendedName>
        <fullName evidence="4">Secreted protein</fullName>
    </recommendedName>
</protein>
<dbReference type="AlphaFoldDB" id="A0A371DXJ3"/>
<evidence type="ECO:0000313" key="2">
    <source>
        <dbReference type="EMBL" id="RDX57259.1"/>
    </source>
</evidence>
<accession>A0A371DXJ3</accession>
<evidence type="ECO:0000313" key="3">
    <source>
        <dbReference type="Proteomes" id="UP000256964"/>
    </source>
</evidence>